<evidence type="ECO:0000256" key="2">
    <source>
        <dbReference type="HAMAP-Rule" id="MF_00163"/>
    </source>
</evidence>
<dbReference type="Proteomes" id="UP000018731">
    <property type="component" value="Unassembled WGS sequence"/>
</dbReference>
<dbReference type="HOGENOM" id="CLU_061901_2_0_7"/>
<proteinExistence type="inferred from homology"/>
<evidence type="ECO:0000313" key="4">
    <source>
        <dbReference type="Proteomes" id="UP000018731"/>
    </source>
</evidence>
<dbReference type="PANTHER" id="PTHR10458">
    <property type="entry name" value="PEPTIDE DEFORMYLASE"/>
    <property type="match status" value="1"/>
</dbReference>
<keyword evidence="2" id="KW-0479">Metal-binding</keyword>
<dbReference type="InterPro" id="IPR023635">
    <property type="entry name" value="Peptide_deformylase"/>
</dbReference>
<comment type="similarity">
    <text evidence="1 2">Belongs to the polypeptide deformylase family.</text>
</comment>
<keyword evidence="2" id="KW-0408">Iron</keyword>
<keyword evidence="4" id="KW-1185">Reference proteome</keyword>
<dbReference type="GO" id="GO:0046872">
    <property type="term" value="F:metal ion binding"/>
    <property type="evidence" value="ECO:0007669"/>
    <property type="project" value="UniProtKB-KW"/>
</dbReference>
<accession>V8C9D1</accession>
<dbReference type="PANTHER" id="PTHR10458:SF22">
    <property type="entry name" value="PEPTIDE DEFORMYLASE"/>
    <property type="match status" value="1"/>
</dbReference>
<dbReference type="Pfam" id="PF01327">
    <property type="entry name" value="Pep_deformylase"/>
    <property type="match status" value="1"/>
</dbReference>
<dbReference type="InterPro" id="IPR036821">
    <property type="entry name" value="Peptide_deformylase_sf"/>
</dbReference>
<dbReference type="GO" id="GO:0042586">
    <property type="term" value="F:peptide deformylase activity"/>
    <property type="evidence" value="ECO:0007669"/>
    <property type="project" value="UniProtKB-UniRule"/>
</dbReference>
<evidence type="ECO:0000256" key="1">
    <source>
        <dbReference type="ARBA" id="ARBA00010759"/>
    </source>
</evidence>
<dbReference type="PIRSF" id="PIRSF004749">
    <property type="entry name" value="Pep_def"/>
    <property type="match status" value="1"/>
</dbReference>
<feature type="binding site" evidence="2">
    <location>
        <position position="158"/>
    </location>
    <ligand>
        <name>Fe cation</name>
        <dbReference type="ChEBI" id="CHEBI:24875"/>
    </ligand>
</feature>
<feature type="active site" evidence="2">
    <location>
        <position position="155"/>
    </location>
</feature>
<dbReference type="HAMAP" id="MF_00163">
    <property type="entry name" value="Pep_deformylase"/>
    <property type="match status" value="1"/>
</dbReference>
<name>V8C9D1_9HELI</name>
<dbReference type="RefSeq" id="WP_023927415.1">
    <property type="nucleotide sequence ID" value="NZ_KI669454.1"/>
</dbReference>
<dbReference type="AlphaFoldDB" id="V8C9D1"/>
<comment type="cofactor">
    <cofactor evidence="2">
        <name>Fe(2+)</name>
        <dbReference type="ChEBI" id="CHEBI:29033"/>
    </cofactor>
    <text evidence="2">Binds 1 Fe(2+) ion.</text>
</comment>
<dbReference type="GO" id="GO:0006412">
    <property type="term" value="P:translation"/>
    <property type="evidence" value="ECO:0007669"/>
    <property type="project" value="UniProtKB-UniRule"/>
</dbReference>
<comment type="catalytic activity">
    <reaction evidence="2">
        <text>N-terminal N-formyl-L-methionyl-[peptide] + H2O = N-terminal L-methionyl-[peptide] + formate</text>
        <dbReference type="Rhea" id="RHEA:24420"/>
        <dbReference type="Rhea" id="RHEA-COMP:10639"/>
        <dbReference type="Rhea" id="RHEA-COMP:10640"/>
        <dbReference type="ChEBI" id="CHEBI:15377"/>
        <dbReference type="ChEBI" id="CHEBI:15740"/>
        <dbReference type="ChEBI" id="CHEBI:49298"/>
        <dbReference type="ChEBI" id="CHEBI:64731"/>
        <dbReference type="EC" id="3.5.1.88"/>
    </reaction>
</comment>
<dbReference type="SUPFAM" id="SSF56420">
    <property type="entry name" value="Peptide deformylase"/>
    <property type="match status" value="1"/>
</dbReference>
<dbReference type="Gene3D" id="3.90.45.10">
    <property type="entry name" value="Peptide deformylase"/>
    <property type="match status" value="1"/>
</dbReference>
<reference evidence="3 4" key="1">
    <citation type="journal article" date="2014" name="Genome Announc.">
        <title>Draft genome sequences of six enterohepatic helicobacter species isolated from humans and one from rhesus macaques.</title>
        <authorList>
            <person name="Shen Z."/>
            <person name="Sheh A."/>
            <person name="Young S.K."/>
            <person name="Abouelliel A."/>
            <person name="Ward D.V."/>
            <person name="Earl A.M."/>
            <person name="Fox J.G."/>
        </authorList>
    </citation>
    <scope>NUCLEOTIDE SEQUENCE [LARGE SCALE GENOMIC DNA]</scope>
    <source>
        <strain evidence="3 4">MIT 99-5501</strain>
    </source>
</reference>
<dbReference type="EMBL" id="AZJI01000004">
    <property type="protein sequence ID" value="ETD23944.1"/>
    <property type="molecule type" value="Genomic_DNA"/>
</dbReference>
<dbReference type="NCBIfam" id="NF001159">
    <property type="entry name" value="PRK00150.1-3"/>
    <property type="match status" value="1"/>
</dbReference>
<protein>
    <recommendedName>
        <fullName evidence="2">Peptide deformylase</fullName>
        <shortName evidence="2">PDF</shortName>
        <ecNumber evidence="2">3.5.1.88</ecNumber>
    </recommendedName>
    <alternativeName>
        <fullName evidence="2">Polypeptide deformylase</fullName>
    </alternativeName>
</protein>
<dbReference type="PRINTS" id="PR01576">
    <property type="entry name" value="PDEFORMYLASE"/>
</dbReference>
<evidence type="ECO:0000313" key="3">
    <source>
        <dbReference type="EMBL" id="ETD23944.1"/>
    </source>
</evidence>
<keyword evidence="2" id="KW-0648">Protein biosynthesis</keyword>
<organism evidence="3 4">
    <name type="scientific">Helicobacter macacae MIT 99-5501</name>
    <dbReference type="NCBI Taxonomy" id="1357400"/>
    <lineage>
        <taxon>Bacteria</taxon>
        <taxon>Pseudomonadati</taxon>
        <taxon>Campylobacterota</taxon>
        <taxon>Epsilonproteobacteria</taxon>
        <taxon>Campylobacterales</taxon>
        <taxon>Helicobacteraceae</taxon>
        <taxon>Helicobacter</taxon>
    </lineage>
</organism>
<dbReference type="EC" id="3.5.1.88" evidence="2"/>
<feature type="binding site" evidence="2">
    <location>
        <position position="154"/>
    </location>
    <ligand>
        <name>Fe cation</name>
        <dbReference type="ChEBI" id="CHEBI:24875"/>
    </ligand>
</feature>
<dbReference type="STRING" id="1357400.HMPREF2086_00690"/>
<dbReference type="PATRIC" id="fig|1357400.3.peg.954"/>
<comment type="function">
    <text evidence="2">Removes the formyl group from the N-terminal Met of newly synthesized proteins. Requires at least a dipeptide for an efficient rate of reaction. N-terminal L-methionine is a prerequisite for activity but the enzyme has broad specificity at other positions.</text>
</comment>
<dbReference type="OrthoDB" id="9804313at2"/>
<dbReference type="CDD" id="cd00487">
    <property type="entry name" value="Pep_deformylase"/>
    <property type="match status" value="1"/>
</dbReference>
<gene>
    <name evidence="2" type="primary">def</name>
    <name evidence="3" type="ORF">HMPREF2086_00690</name>
</gene>
<keyword evidence="2" id="KW-0378">Hydrolase</keyword>
<sequence>MPILTILKHPNSKLKTKSNPVREFDENLHRLLDDMYETMIDRGGIGLAAIQVGEPIRALVINIPREVEGAQPELQEDGSYAVPTEQRKEDLLEIINPVFLKKEGQTLYKEGCLSVPGFFEDVERFESVSVAYQDRFGKEHILQANDTLAICLQHEIDHLDGILFVDKLPILRRKKFEKELKRLQKEQREQKGKS</sequence>
<dbReference type="eggNOG" id="COG0242">
    <property type="taxonomic scope" value="Bacteria"/>
</dbReference>
<comment type="caution">
    <text evidence="3">The sequence shown here is derived from an EMBL/GenBank/DDBJ whole genome shotgun (WGS) entry which is preliminary data.</text>
</comment>
<feature type="binding site" evidence="2">
    <location>
        <position position="112"/>
    </location>
    <ligand>
        <name>Fe cation</name>
        <dbReference type="ChEBI" id="CHEBI:24875"/>
    </ligand>
</feature>
<dbReference type="NCBIfam" id="TIGR00079">
    <property type="entry name" value="pept_deformyl"/>
    <property type="match status" value="1"/>
</dbReference>